<dbReference type="Proteomes" id="UP001596105">
    <property type="component" value="Unassembled WGS sequence"/>
</dbReference>
<dbReference type="Pfam" id="PF12833">
    <property type="entry name" value="HTH_18"/>
    <property type="match status" value="1"/>
</dbReference>
<proteinExistence type="predicted"/>
<dbReference type="InterPro" id="IPR018062">
    <property type="entry name" value="HTH_AraC-typ_CS"/>
</dbReference>
<dbReference type="SUPFAM" id="SSF46689">
    <property type="entry name" value="Homeodomain-like"/>
    <property type="match status" value="2"/>
</dbReference>
<dbReference type="Pfam" id="PF00072">
    <property type="entry name" value="Response_reg"/>
    <property type="match status" value="1"/>
</dbReference>
<keyword evidence="3" id="KW-0804">Transcription</keyword>
<keyword evidence="2" id="KW-0238">DNA-binding</keyword>
<evidence type="ECO:0000259" key="6">
    <source>
        <dbReference type="PROSITE" id="PS50110"/>
    </source>
</evidence>
<dbReference type="PROSITE" id="PS50110">
    <property type="entry name" value="RESPONSE_REGULATORY"/>
    <property type="match status" value="1"/>
</dbReference>
<keyword evidence="1" id="KW-0805">Transcription regulation</keyword>
<reference evidence="8" key="1">
    <citation type="journal article" date="2019" name="Int. J. Syst. Evol. Microbiol.">
        <title>The Global Catalogue of Microorganisms (GCM) 10K type strain sequencing project: providing services to taxonomists for standard genome sequencing and annotation.</title>
        <authorList>
            <consortium name="The Broad Institute Genomics Platform"/>
            <consortium name="The Broad Institute Genome Sequencing Center for Infectious Disease"/>
            <person name="Wu L."/>
            <person name="Ma J."/>
        </authorList>
    </citation>
    <scope>NUCLEOTIDE SEQUENCE [LARGE SCALE GENOMIC DNA]</scope>
    <source>
        <strain evidence="8">CCUG 57113</strain>
    </source>
</reference>
<evidence type="ECO:0000256" key="2">
    <source>
        <dbReference type="ARBA" id="ARBA00023125"/>
    </source>
</evidence>
<dbReference type="Gene3D" id="3.40.50.2300">
    <property type="match status" value="1"/>
</dbReference>
<sequence length="251" mass="28200">MKVMIVDDEPAILKGLLKVVKESAPEYTEVTMANNAFEALEKMTDNRPHVTITDLNMPEMDGFALIAEAKRRELCDRFIILTGYDEFQYALQAIRAGVIDYLLKPIDKAALSVLLHRIAAELPAACLPVECDHADKILGFIESNYAQDLSLDRLAEHLNLHPNYISSLFSKETGTTFVQYLNTVRIREAKKQLTEYPYLSVNVIGSRVGFENRHYFNKVFKKYSGMTPGQYRSVLGISSSNGDTNGGIARE</sequence>
<organism evidence="7 8">
    <name type="scientific">Cohnella suwonensis</name>
    <dbReference type="NCBI Taxonomy" id="696072"/>
    <lineage>
        <taxon>Bacteria</taxon>
        <taxon>Bacillati</taxon>
        <taxon>Bacillota</taxon>
        <taxon>Bacilli</taxon>
        <taxon>Bacillales</taxon>
        <taxon>Paenibacillaceae</taxon>
        <taxon>Cohnella</taxon>
    </lineage>
</organism>
<dbReference type="InterPro" id="IPR001789">
    <property type="entry name" value="Sig_transdc_resp-reg_receiver"/>
</dbReference>
<feature type="domain" description="Response regulatory" evidence="6">
    <location>
        <begin position="2"/>
        <end position="119"/>
    </location>
</feature>
<dbReference type="PROSITE" id="PS01124">
    <property type="entry name" value="HTH_ARAC_FAMILY_2"/>
    <property type="match status" value="1"/>
</dbReference>
<dbReference type="CDD" id="cd17536">
    <property type="entry name" value="REC_YesN-like"/>
    <property type="match status" value="1"/>
</dbReference>
<feature type="modified residue" description="4-aspartylphosphate" evidence="4">
    <location>
        <position position="54"/>
    </location>
</feature>
<comment type="caution">
    <text evidence="7">The sequence shown here is derived from an EMBL/GenBank/DDBJ whole genome shotgun (WGS) entry which is preliminary data.</text>
</comment>
<dbReference type="SMART" id="SM00448">
    <property type="entry name" value="REC"/>
    <property type="match status" value="1"/>
</dbReference>
<gene>
    <name evidence="7" type="ORF">ACFPPD_19820</name>
</gene>
<evidence type="ECO:0000313" key="8">
    <source>
        <dbReference type="Proteomes" id="UP001596105"/>
    </source>
</evidence>
<keyword evidence="8" id="KW-1185">Reference proteome</keyword>
<name>A0ABW0LYN6_9BACL</name>
<dbReference type="Gene3D" id="1.10.10.60">
    <property type="entry name" value="Homeodomain-like"/>
    <property type="match status" value="2"/>
</dbReference>
<dbReference type="InterPro" id="IPR009057">
    <property type="entry name" value="Homeodomain-like_sf"/>
</dbReference>
<dbReference type="InterPro" id="IPR020449">
    <property type="entry name" value="Tscrpt_reg_AraC-type_HTH"/>
</dbReference>
<keyword evidence="4" id="KW-0597">Phosphoprotein</keyword>
<dbReference type="PANTHER" id="PTHR43280">
    <property type="entry name" value="ARAC-FAMILY TRANSCRIPTIONAL REGULATOR"/>
    <property type="match status" value="1"/>
</dbReference>
<dbReference type="PROSITE" id="PS00041">
    <property type="entry name" value="HTH_ARAC_FAMILY_1"/>
    <property type="match status" value="1"/>
</dbReference>
<dbReference type="SUPFAM" id="SSF52172">
    <property type="entry name" value="CheY-like"/>
    <property type="match status" value="1"/>
</dbReference>
<feature type="domain" description="HTH araC/xylS-type" evidence="5">
    <location>
        <begin position="135"/>
        <end position="234"/>
    </location>
</feature>
<dbReference type="InterPro" id="IPR018060">
    <property type="entry name" value="HTH_AraC"/>
</dbReference>
<evidence type="ECO:0000256" key="3">
    <source>
        <dbReference type="ARBA" id="ARBA00023163"/>
    </source>
</evidence>
<dbReference type="InterPro" id="IPR011006">
    <property type="entry name" value="CheY-like_superfamily"/>
</dbReference>
<accession>A0ABW0LYN6</accession>
<dbReference type="EMBL" id="JBHSMH010000082">
    <property type="protein sequence ID" value="MFC5470939.1"/>
    <property type="molecule type" value="Genomic_DNA"/>
</dbReference>
<evidence type="ECO:0000256" key="1">
    <source>
        <dbReference type="ARBA" id="ARBA00023015"/>
    </source>
</evidence>
<dbReference type="PRINTS" id="PR00032">
    <property type="entry name" value="HTHARAC"/>
</dbReference>
<dbReference type="SMART" id="SM00342">
    <property type="entry name" value="HTH_ARAC"/>
    <property type="match status" value="1"/>
</dbReference>
<evidence type="ECO:0000259" key="5">
    <source>
        <dbReference type="PROSITE" id="PS01124"/>
    </source>
</evidence>
<evidence type="ECO:0000256" key="4">
    <source>
        <dbReference type="PROSITE-ProRule" id="PRU00169"/>
    </source>
</evidence>
<dbReference type="PANTHER" id="PTHR43280:SF28">
    <property type="entry name" value="HTH-TYPE TRANSCRIPTIONAL ACTIVATOR RHAS"/>
    <property type="match status" value="1"/>
</dbReference>
<dbReference type="RefSeq" id="WP_209748203.1">
    <property type="nucleotide sequence ID" value="NZ_JBHSMH010000082.1"/>
</dbReference>
<protein>
    <submittedName>
        <fullName evidence="7">Response regulator</fullName>
    </submittedName>
</protein>
<evidence type="ECO:0000313" key="7">
    <source>
        <dbReference type="EMBL" id="MFC5470939.1"/>
    </source>
</evidence>